<dbReference type="STRING" id="331678.Cphamn1_1501"/>
<proteinExistence type="predicted"/>
<organism evidence="2">
    <name type="scientific">Chlorobium phaeobacteroides (strain BS1)</name>
    <dbReference type="NCBI Taxonomy" id="331678"/>
    <lineage>
        <taxon>Bacteria</taxon>
        <taxon>Pseudomonadati</taxon>
        <taxon>Chlorobiota</taxon>
        <taxon>Chlorobiia</taxon>
        <taxon>Chlorobiales</taxon>
        <taxon>Chlorobiaceae</taxon>
        <taxon>Chlorobium/Pelodictyon group</taxon>
        <taxon>Chlorobium</taxon>
    </lineage>
</organism>
<dbReference type="ESTHER" id="9chlb-q4anf0">
    <property type="family name" value="6_AlphaBeta_hydrolase"/>
</dbReference>
<dbReference type="Pfam" id="PF00561">
    <property type="entry name" value="Abhydrolase_1"/>
    <property type="match status" value="1"/>
</dbReference>
<reference evidence="2" key="1">
    <citation type="submission" date="2008-06" db="EMBL/GenBank/DDBJ databases">
        <title>Complete sequence of Chlorobium phaeobacteroides BS1.</title>
        <authorList>
            <consortium name="US DOE Joint Genome Institute"/>
            <person name="Lucas S."/>
            <person name="Copeland A."/>
            <person name="Lapidus A."/>
            <person name="Glavina del Rio T."/>
            <person name="Dalin E."/>
            <person name="Tice H."/>
            <person name="Bruce D."/>
            <person name="Goodwin L."/>
            <person name="Pitluck S."/>
            <person name="Schmutz J."/>
            <person name="Larimer F."/>
            <person name="Land M."/>
            <person name="Hauser L."/>
            <person name="Kyrpides N."/>
            <person name="Ovchinnikova G."/>
            <person name="Li T."/>
            <person name="Liu Z."/>
            <person name="Zhao F."/>
            <person name="Overmann J."/>
            <person name="Bryant D.A."/>
            <person name="Richardson P."/>
        </authorList>
    </citation>
    <scope>NUCLEOTIDE SEQUENCE [LARGE SCALE GENOMIC DNA]</scope>
    <source>
        <strain evidence="2">BS1</strain>
    </source>
</reference>
<dbReference type="InterPro" id="IPR000073">
    <property type="entry name" value="AB_hydrolase_1"/>
</dbReference>
<evidence type="ECO:0000259" key="1">
    <source>
        <dbReference type="Pfam" id="PF00561"/>
    </source>
</evidence>
<dbReference type="AlphaFoldDB" id="B3EJQ8"/>
<dbReference type="GO" id="GO:0016787">
    <property type="term" value="F:hydrolase activity"/>
    <property type="evidence" value="ECO:0007669"/>
    <property type="project" value="UniProtKB-KW"/>
</dbReference>
<evidence type="ECO:0000313" key="2">
    <source>
        <dbReference type="EMBL" id="ACE04427.1"/>
    </source>
</evidence>
<feature type="domain" description="AB hydrolase-1" evidence="1">
    <location>
        <begin position="60"/>
        <end position="176"/>
    </location>
</feature>
<dbReference type="EMBL" id="CP001101">
    <property type="protein sequence ID" value="ACE04427.1"/>
    <property type="molecule type" value="Genomic_DNA"/>
</dbReference>
<sequence length="340" mass="38620">MKLGIFIGIFLVTVSLLLPAVFWYNHNEVERWLNNPQLPGQLISVGSHKLYTTVKGEGSPTVILLPGMNAFSWGWWGIQDEISETTRVVTYDRAGYGWSEAGPEPYSGKQIVTELHTLLQRLQIEPPYILVGASMGGLYARHYAKLYPDDVAGVIFADPSAWDEADLRSRPKQDAVVAQRESRSFNEVFTSFGGFRFFGSYFLRMHRIPDSVMPLVLEALSNPEQHKNFQRHFAALYRVDDSHFLNAPEGFPQIPVKVIVQDSDVTVGDAVRYQEIKGDASEKKARQYLQSVKQRQREEYMGLSSDSQWIMAEGSGHNIQHERPDLLMQVIRDMVVAIRK</sequence>
<dbReference type="InterPro" id="IPR029058">
    <property type="entry name" value="AB_hydrolase_fold"/>
</dbReference>
<dbReference type="PRINTS" id="PR00412">
    <property type="entry name" value="EPOXHYDRLASE"/>
</dbReference>
<keyword evidence="2" id="KW-0378">Hydrolase</keyword>
<dbReference type="PANTHER" id="PTHR43798:SF33">
    <property type="entry name" value="HYDROLASE, PUTATIVE (AFU_ORTHOLOGUE AFUA_2G14860)-RELATED"/>
    <property type="match status" value="1"/>
</dbReference>
<dbReference type="SUPFAM" id="SSF53474">
    <property type="entry name" value="alpha/beta-Hydrolases"/>
    <property type="match status" value="1"/>
</dbReference>
<protein>
    <submittedName>
        <fullName evidence="2">Alpha/beta hydrolase fold</fullName>
    </submittedName>
</protein>
<dbReference type="eggNOG" id="COG0596">
    <property type="taxonomic scope" value="Bacteria"/>
</dbReference>
<dbReference type="PANTHER" id="PTHR43798">
    <property type="entry name" value="MONOACYLGLYCEROL LIPASE"/>
    <property type="match status" value="1"/>
</dbReference>
<dbReference type="InterPro" id="IPR000639">
    <property type="entry name" value="Epox_hydrolase-like"/>
</dbReference>
<dbReference type="GO" id="GO:0016020">
    <property type="term" value="C:membrane"/>
    <property type="evidence" value="ECO:0007669"/>
    <property type="project" value="TreeGrafter"/>
</dbReference>
<dbReference type="KEGG" id="cpb:Cphamn1_1501"/>
<dbReference type="InterPro" id="IPR050266">
    <property type="entry name" value="AB_hydrolase_sf"/>
</dbReference>
<name>B3EJQ8_CHLPB</name>
<dbReference type="HOGENOM" id="CLU_020336_9_0_10"/>
<accession>B3EJQ8</accession>
<gene>
    <name evidence="2" type="ordered locus">Cphamn1_1501</name>
</gene>
<dbReference type="Gene3D" id="3.40.50.1820">
    <property type="entry name" value="alpha/beta hydrolase"/>
    <property type="match status" value="1"/>
</dbReference>